<feature type="non-terminal residue" evidence="1">
    <location>
        <position position="1"/>
    </location>
</feature>
<accession>A0A9P7N7K9</accession>
<name>A0A9P7N7K9_9HYPO</name>
<dbReference type="Proteomes" id="UP000748025">
    <property type="component" value="Unassembled WGS sequence"/>
</dbReference>
<sequence>MPVVLSTGSTDITVGDSRRLRCERPLHQVVSKTPLCRDSGTTKSVLWQQASRPIVEGAQIDVVEIV</sequence>
<dbReference type="EMBL" id="SRPW01002262">
    <property type="protein sequence ID" value="KAG5994181.1"/>
    <property type="molecule type" value="Genomic_DNA"/>
</dbReference>
<organism evidence="1 2">
    <name type="scientific">Claviceps pusilla</name>
    <dbReference type="NCBI Taxonomy" id="123648"/>
    <lineage>
        <taxon>Eukaryota</taxon>
        <taxon>Fungi</taxon>
        <taxon>Dikarya</taxon>
        <taxon>Ascomycota</taxon>
        <taxon>Pezizomycotina</taxon>
        <taxon>Sordariomycetes</taxon>
        <taxon>Hypocreomycetidae</taxon>
        <taxon>Hypocreales</taxon>
        <taxon>Clavicipitaceae</taxon>
        <taxon>Claviceps</taxon>
    </lineage>
</organism>
<comment type="caution">
    <text evidence="1">The sequence shown here is derived from an EMBL/GenBank/DDBJ whole genome shotgun (WGS) entry which is preliminary data.</text>
</comment>
<evidence type="ECO:0000313" key="1">
    <source>
        <dbReference type="EMBL" id="KAG5994181.1"/>
    </source>
</evidence>
<reference evidence="1" key="1">
    <citation type="journal article" date="2020" name="bioRxiv">
        <title>Whole genome comparisons of ergot fungi reveals the divergence and evolution of species within the genus Claviceps are the result of varying mechanisms driving genome evolution and host range expansion.</title>
        <authorList>
            <person name="Wyka S.A."/>
            <person name="Mondo S.J."/>
            <person name="Liu M."/>
            <person name="Dettman J."/>
            <person name="Nalam V."/>
            <person name="Broders K.D."/>
        </authorList>
    </citation>
    <scope>NUCLEOTIDE SEQUENCE</scope>
    <source>
        <strain evidence="1">CCC 602</strain>
    </source>
</reference>
<proteinExistence type="predicted"/>
<evidence type="ECO:0000313" key="2">
    <source>
        <dbReference type="Proteomes" id="UP000748025"/>
    </source>
</evidence>
<dbReference type="AlphaFoldDB" id="A0A9P7N7K9"/>
<gene>
    <name evidence="1" type="ORF">E4U43_003292</name>
</gene>
<keyword evidence="2" id="KW-1185">Reference proteome</keyword>
<protein>
    <submittedName>
        <fullName evidence="1">Uncharacterized protein</fullName>
    </submittedName>
</protein>